<name>A0ACC0AXS3_CATRO</name>
<dbReference type="EMBL" id="CM044704">
    <property type="protein sequence ID" value="KAI5665679.1"/>
    <property type="molecule type" value="Genomic_DNA"/>
</dbReference>
<proteinExistence type="predicted"/>
<comment type="caution">
    <text evidence="1">The sequence shown here is derived from an EMBL/GenBank/DDBJ whole genome shotgun (WGS) entry which is preliminary data.</text>
</comment>
<evidence type="ECO:0000313" key="2">
    <source>
        <dbReference type="Proteomes" id="UP001060085"/>
    </source>
</evidence>
<dbReference type="Proteomes" id="UP001060085">
    <property type="component" value="Linkage Group LG04"/>
</dbReference>
<evidence type="ECO:0000313" key="1">
    <source>
        <dbReference type="EMBL" id="KAI5665679.1"/>
    </source>
</evidence>
<sequence>MGEVDGGGAAGGAQQPPRPTAISVPSRGSYEALFGGSSVPGGFSPGPMTLLAGMFSPDSNSCSFSQLLAGAMASPISIPKPPPAPLLPESNYSTEIPPKENNLMDGSDKGAGYKQNRPMGLMVAHSPLFLVPPGLSPSGLLNSPAFLSPLQSPFGMSHQQALAHVTAQAALSQSFRQMQADYPHSSAAETFQFQPSAMPPETLQFQPSSVPPPPETVQQHMDNAPAEPQCLKMGSSEASQSDTKVAAVALDKPADDGYNWRKYGQKLVKAKEHPRSYYKCTHLNCPVKKKVERATDGHVAEITYKGQHNHEMPQPTNFQAKDVSNAGVINAGGKTELCSRSQTENDTLNVVKTSDSGARKYKAPRQLPSDQFPVNDEHDEMEDSAIVIDGENDDEPSAKRRSTEVGARLPAPSTKTITEPKIVVQTRSEVDLLDDGYKWRKYGQKVVKGNPHPRSYYRCTYAGCNVRKHVERASTDAKAVVTTYEGKHNHDIPIAARNNGQNIPNSSSMQLKPKRVAGRKSSAQRGMGFENKDQLQVFSQLKEGEIAA</sequence>
<protein>
    <submittedName>
        <fullName evidence="1">Uncharacterized protein</fullName>
    </submittedName>
</protein>
<gene>
    <name evidence="1" type="ORF">M9H77_15532</name>
</gene>
<accession>A0ACC0AXS3</accession>
<reference evidence="2" key="1">
    <citation type="journal article" date="2023" name="Nat. Plants">
        <title>Single-cell RNA sequencing provides a high-resolution roadmap for understanding the multicellular compartmentation of specialized metabolism.</title>
        <authorList>
            <person name="Sun S."/>
            <person name="Shen X."/>
            <person name="Li Y."/>
            <person name="Li Y."/>
            <person name="Wang S."/>
            <person name="Li R."/>
            <person name="Zhang H."/>
            <person name="Shen G."/>
            <person name="Guo B."/>
            <person name="Wei J."/>
            <person name="Xu J."/>
            <person name="St-Pierre B."/>
            <person name="Chen S."/>
            <person name="Sun C."/>
        </authorList>
    </citation>
    <scope>NUCLEOTIDE SEQUENCE [LARGE SCALE GENOMIC DNA]</scope>
</reference>
<organism evidence="1 2">
    <name type="scientific">Catharanthus roseus</name>
    <name type="common">Madagascar periwinkle</name>
    <name type="synonym">Vinca rosea</name>
    <dbReference type="NCBI Taxonomy" id="4058"/>
    <lineage>
        <taxon>Eukaryota</taxon>
        <taxon>Viridiplantae</taxon>
        <taxon>Streptophyta</taxon>
        <taxon>Embryophyta</taxon>
        <taxon>Tracheophyta</taxon>
        <taxon>Spermatophyta</taxon>
        <taxon>Magnoliopsida</taxon>
        <taxon>eudicotyledons</taxon>
        <taxon>Gunneridae</taxon>
        <taxon>Pentapetalae</taxon>
        <taxon>asterids</taxon>
        <taxon>lamiids</taxon>
        <taxon>Gentianales</taxon>
        <taxon>Apocynaceae</taxon>
        <taxon>Rauvolfioideae</taxon>
        <taxon>Vinceae</taxon>
        <taxon>Catharanthinae</taxon>
        <taxon>Catharanthus</taxon>
    </lineage>
</organism>
<keyword evidence="2" id="KW-1185">Reference proteome</keyword>